<dbReference type="InterPro" id="IPR043964">
    <property type="entry name" value="P-loop_TraG"/>
</dbReference>
<accession>A0A377VYM5</accession>
<dbReference type="Gene3D" id="3.40.50.300">
    <property type="entry name" value="P-loop containing nucleotide triphosphate hydrolases"/>
    <property type="match status" value="1"/>
</dbReference>
<dbReference type="InterPro" id="IPR027417">
    <property type="entry name" value="P-loop_NTPase"/>
</dbReference>
<reference evidence="2 3" key="1">
    <citation type="submission" date="2018-06" db="EMBL/GenBank/DDBJ databases">
        <authorList>
            <consortium name="Pathogen Informatics"/>
            <person name="Doyle S."/>
        </authorList>
    </citation>
    <scope>NUCLEOTIDE SEQUENCE [LARGE SCALE GENOMIC DNA]</scope>
    <source>
        <strain evidence="2 3">NCTC9637</strain>
    </source>
</reference>
<dbReference type="Pfam" id="PF19044">
    <property type="entry name" value="P-loop_TraG"/>
    <property type="match status" value="1"/>
</dbReference>
<proteinExistence type="predicted"/>
<dbReference type="InterPro" id="IPR051162">
    <property type="entry name" value="T4SS_component"/>
</dbReference>
<dbReference type="PANTHER" id="PTHR30121">
    <property type="entry name" value="UNCHARACTERIZED PROTEIN YJGR-RELATED"/>
    <property type="match status" value="1"/>
</dbReference>
<evidence type="ECO:0000313" key="3">
    <source>
        <dbReference type="Proteomes" id="UP000255099"/>
    </source>
</evidence>
<dbReference type="PANTHER" id="PTHR30121:SF12">
    <property type="entry name" value="TYPE IV SECRETION SYSTEM PROTEIN CAGE"/>
    <property type="match status" value="1"/>
</dbReference>
<sequence>MNDEPQYRVYGITRMLENLPEPATKEAQENGLSIRLSQWAQGGEFGWVFDNESDTFDISNCDNFGIDGTEFLDDASVCAPISFYLLYRITSLLDGRRLVIFMDEFWKWLRDPVFKDFAYNKLKTIRKLNGMLVVGTQSPAEIIKDDIAPAVIEQCGTQILAANPNADRAHYVDGMKFEPEVFDVVKGLDPQARQYVVVKNQFKRGDTKRFAARVTLDLSGIGRYTKVMSGDAPNLEIFESIYREGMQPHEWLDTYLAKAL</sequence>
<organism evidence="2 3">
    <name type="scientific">Klebsiella pneumoniae</name>
    <dbReference type="NCBI Taxonomy" id="573"/>
    <lineage>
        <taxon>Bacteria</taxon>
        <taxon>Pseudomonadati</taxon>
        <taxon>Pseudomonadota</taxon>
        <taxon>Gammaproteobacteria</taxon>
        <taxon>Enterobacterales</taxon>
        <taxon>Enterobacteriaceae</taxon>
        <taxon>Klebsiella/Raoultella group</taxon>
        <taxon>Klebsiella</taxon>
        <taxon>Klebsiella pneumoniae complex</taxon>
    </lineage>
</organism>
<gene>
    <name evidence="2" type="primary">ptlC_1</name>
    <name evidence="2" type="ORF">NCTC9637_02679</name>
</gene>
<protein>
    <submittedName>
        <fullName evidence="2">ATPase</fullName>
    </submittedName>
</protein>
<name>A0A377VYM5_KLEPN</name>
<dbReference type="SUPFAM" id="SSF52540">
    <property type="entry name" value="P-loop containing nucleoside triphosphate hydrolases"/>
    <property type="match status" value="1"/>
</dbReference>
<dbReference type="CDD" id="cd01127">
    <property type="entry name" value="TrwB_TraG_TraD_VirD4"/>
    <property type="match status" value="1"/>
</dbReference>
<dbReference type="Proteomes" id="UP000255099">
    <property type="component" value="Unassembled WGS sequence"/>
</dbReference>
<dbReference type="AlphaFoldDB" id="A0A377VYM5"/>
<dbReference type="EMBL" id="UGLB01000003">
    <property type="protein sequence ID" value="STT47754.1"/>
    <property type="molecule type" value="Genomic_DNA"/>
</dbReference>
<evidence type="ECO:0000313" key="2">
    <source>
        <dbReference type="EMBL" id="STT47754.1"/>
    </source>
</evidence>
<evidence type="ECO:0000259" key="1">
    <source>
        <dbReference type="Pfam" id="PF19044"/>
    </source>
</evidence>
<feature type="domain" description="TraG P-loop" evidence="1">
    <location>
        <begin position="36"/>
        <end position="161"/>
    </location>
</feature>